<dbReference type="OrthoDB" id="4949293at2"/>
<organism evidence="1 2">
    <name type="scientific">Arthrobacter alpinus</name>
    <dbReference type="NCBI Taxonomy" id="656366"/>
    <lineage>
        <taxon>Bacteria</taxon>
        <taxon>Bacillati</taxon>
        <taxon>Actinomycetota</taxon>
        <taxon>Actinomycetes</taxon>
        <taxon>Micrococcales</taxon>
        <taxon>Micrococcaceae</taxon>
        <taxon>Arthrobacter</taxon>
    </lineage>
</organism>
<evidence type="ECO:0000313" key="2">
    <source>
        <dbReference type="Proteomes" id="UP000059574"/>
    </source>
</evidence>
<accession>A0A0S2LUV1</accession>
<name>A0A0S2LUV1_9MICC</name>
<proteinExistence type="predicted"/>
<protein>
    <submittedName>
        <fullName evidence="1">Uncharacterized protein</fullName>
    </submittedName>
</protein>
<evidence type="ECO:0000313" key="1">
    <source>
        <dbReference type="EMBL" id="ALO65268.1"/>
    </source>
</evidence>
<dbReference type="Proteomes" id="UP000059574">
    <property type="component" value="Chromosome"/>
</dbReference>
<dbReference type="AlphaFoldDB" id="A0A0S2LUV1"/>
<dbReference type="RefSeq" id="WP_062285544.1">
    <property type="nucleotide sequence ID" value="NZ_CP013200.1"/>
</dbReference>
<gene>
    <name evidence="1" type="ORF">AS189_00665</name>
</gene>
<reference evidence="1 2" key="2">
    <citation type="journal article" date="2016" name="J. Biotechnol.">
        <title>Complete genome sequence of Arthrobacter alpinus ERGS4:06, a yellow pigmented bacterium tolerant to cold and radiations isolated from Sikkim Himalaya.</title>
        <authorList>
            <person name="Kumar R."/>
            <person name="Singh D."/>
            <person name="Swarnkar M.K."/>
            <person name="Singh A.K."/>
            <person name="Kumar S."/>
        </authorList>
    </citation>
    <scope>NUCLEOTIDE SEQUENCE [LARGE SCALE GENOMIC DNA]</scope>
    <source>
        <strain evidence="1 2">ERGS4:06</strain>
    </source>
</reference>
<sequence length="155" mass="15620">MSLEDDIHQLVLAMEGVATVYAADPVWLSALKQLGSLVDPGSAAAPVPFVVCSEAETAEAVSDADDGGTRERGAVALGEASSPDAASADGRPVVSDKTVLTAKSVLTVKIRIGTDGTLPAPAMARSVAGAIRTLVTARQPDAQVKAVVEISAIGV</sequence>
<dbReference type="EMBL" id="CP013200">
    <property type="protein sequence ID" value="ALO65268.1"/>
    <property type="molecule type" value="Genomic_DNA"/>
</dbReference>
<reference evidence="2" key="1">
    <citation type="submission" date="2015-11" db="EMBL/GenBank/DDBJ databases">
        <authorList>
            <person name="Kumar R."/>
            <person name="Singh D."/>
            <person name="Swarnkar M.K."/>
            <person name="Singh A.K."/>
            <person name="Kumar S."/>
        </authorList>
    </citation>
    <scope>NUCLEOTIDE SEQUENCE [LARGE SCALE GENOMIC DNA]</scope>
    <source>
        <strain evidence="2">ERGS4:06</strain>
    </source>
</reference>